<dbReference type="InterPro" id="IPR025669">
    <property type="entry name" value="AAA_dom"/>
</dbReference>
<dbReference type="AlphaFoldDB" id="A0AAP4BA96"/>
<dbReference type="InterPro" id="IPR005702">
    <property type="entry name" value="Wzc-like_C"/>
</dbReference>
<dbReference type="PANTHER" id="PTHR32309:SF13">
    <property type="entry name" value="FERRIC ENTEROBACTIN TRANSPORT PROTEIN FEPE"/>
    <property type="match status" value="1"/>
</dbReference>
<evidence type="ECO:0000259" key="18">
    <source>
        <dbReference type="Pfam" id="PF02706"/>
    </source>
</evidence>
<reference evidence="20 21" key="1">
    <citation type="submission" date="2023-05" db="EMBL/GenBank/DDBJ databases">
        <title>[ruminococcus] sp. nov., isolated from a pig farm feces dump.</title>
        <authorList>
            <person name="Chang Y.-H."/>
        </authorList>
    </citation>
    <scope>NUCLEOTIDE SEQUENCE [LARGE SCALE GENOMIC DNA]</scope>
    <source>
        <strain evidence="20 21">YH-rum2234</strain>
    </source>
</reference>
<feature type="transmembrane region" description="Helical" evidence="17">
    <location>
        <begin position="26"/>
        <end position="44"/>
    </location>
</feature>
<evidence type="ECO:0000256" key="15">
    <source>
        <dbReference type="ARBA" id="ARBA00023137"/>
    </source>
</evidence>
<evidence type="ECO:0000256" key="16">
    <source>
        <dbReference type="ARBA" id="ARBA00051245"/>
    </source>
</evidence>
<evidence type="ECO:0000256" key="13">
    <source>
        <dbReference type="ARBA" id="ARBA00022989"/>
    </source>
</evidence>
<dbReference type="Proteomes" id="UP001300383">
    <property type="component" value="Unassembled WGS sequence"/>
</dbReference>
<dbReference type="EMBL" id="JASGBQ010000003">
    <property type="protein sequence ID" value="MDI9241568.1"/>
    <property type="molecule type" value="Genomic_DNA"/>
</dbReference>
<dbReference type="GO" id="GO:0005524">
    <property type="term" value="F:ATP binding"/>
    <property type="evidence" value="ECO:0007669"/>
    <property type="project" value="UniProtKB-KW"/>
</dbReference>
<evidence type="ECO:0000256" key="6">
    <source>
        <dbReference type="ARBA" id="ARBA00022475"/>
    </source>
</evidence>
<dbReference type="RefSeq" id="WP_283230075.1">
    <property type="nucleotide sequence ID" value="NZ_JASGBQ010000003.1"/>
</dbReference>
<evidence type="ECO:0000256" key="2">
    <source>
        <dbReference type="ARBA" id="ARBA00006683"/>
    </source>
</evidence>
<evidence type="ECO:0000256" key="5">
    <source>
        <dbReference type="ARBA" id="ARBA00011903"/>
    </source>
</evidence>
<comment type="similarity">
    <text evidence="3">Belongs to the CpsD/CapB family.</text>
</comment>
<comment type="caution">
    <text evidence="20">The sequence shown here is derived from an EMBL/GenBank/DDBJ whole genome shotgun (WGS) entry which is preliminary data.</text>
</comment>
<dbReference type="CDD" id="cd05387">
    <property type="entry name" value="BY-kinase"/>
    <property type="match status" value="1"/>
</dbReference>
<evidence type="ECO:0000256" key="3">
    <source>
        <dbReference type="ARBA" id="ARBA00007316"/>
    </source>
</evidence>
<dbReference type="Gene3D" id="3.40.50.300">
    <property type="entry name" value="P-loop containing nucleotide triphosphate hydrolases"/>
    <property type="match status" value="1"/>
</dbReference>
<dbReference type="InterPro" id="IPR027417">
    <property type="entry name" value="P-loop_NTPase"/>
</dbReference>
<keyword evidence="13 17" id="KW-1133">Transmembrane helix</keyword>
<feature type="domain" description="Polysaccharide chain length determinant N-terminal" evidence="18">
    <location>
        <begin position="16"/>
        <end position="100"/>
    </location>
</feature>
<evidence type="ECO:0000256" key="8">
    <source>
        <dbReference type="ARBA" id="ARBA00022679"/>
    </source>
</evidence>
<keyword evidence="6" id="KW-1003">Cell membrane</keyword>
<dbReference type="SUPFAM" id="SSF52540">
    <property type="entry name" value="P-loop containing nucleoside triphosphate hydrolases"/>
    <property type="match status" value="1"/>
</dbReference>
<keyword evidence="10" id="KW-0547">Nucleotide-binding</keyword>
<evidence type="ECO:0000256" key="4">
    <source>
        <dbReference type="ARBA" id="ARBA00008883"/>
    </source>
</evidence>
<dbReference type="Pfam" id="PF02706">
    <property type="entry name" value="Wzz"/>
    <property type="match status" value="1"/>
</dbReference>
<comment type="subcellular location">
    <subcellularLocation>
        <location evidence="1">Cell inner membrane</location>
        <topology evidence="1">Multi-pass membrane protein</topology>
    </subcellularLocation>
</comment>
<organism evidence="20 21">
    <name type="scientific">Fusibacillus kribbianus</name>
    <dbReference type="NCBI Taxonomy" id="3044208"/>
    <lineage>
        <taxon>Bacteria</taxon>
        <taxon>Bacillati</taxon>
        <taxon>Bacillota</taxon>
        <taxon>Clostridia</taxon>
        <taxon>Lachnospirales</taxon>
        <taxon>Lachnospiraceae</taxon>
        <taxon>Fusibacillus</taxon>
    </lineage>
</organism>
<evidence type="ECO:0000256" key="14">
    <source>
        <dbReference type="ARBA" id="ARBA00023136"/>
    </source>
</evidence>
<evidence type="ECO:0000256" key="9">
    <source>
        <dbReference type="ARBA" id="ARBA00022692"/>
    </source>
</evidence>
<keyword evidence="9 17" id="KW-0812">Transmembrane</keyword>
<keyword evidence="15" id="KW-0829">Tyrosine-protein kinase</keyword>
<dbReference type="NCBIfam" id="TIGR01007">
    <property type="entry name" value="eps_fam"/>
    <property type="match status" value="1"/>
</dbReference>
<evidence type="ECO:0000313" key="21">
    <source>
        <dbReference type="Proteomes" id="UP001300383"/>
    </source>
</evidence>
<evidence type="ECO:0000313" key="20">
    <source>
        <dbReference type="EMBL" id="MDI9241568.1"/>
    </source>
</evidence>
<dbReference type="GO" id="GO:0005886">
    <property type="term" value="C:plasma membrane"/>
    <property type="evidence" value="ECO:0007669"/>
    <property type="project" value="UniProtKB-SubCell"/>
</dbReference>
<comment type="catalytic activity">
    <reaction evidence="16">
        <text>L-tyrosyl-[protein] + ATP = O-phospho-L-tyrosyl-[protein] + ADP + H(+)</text>
        <dbReference type="Rhea" id="RHEA:10596"/>
        <dbReference type="Rhea" id="RHEA-COMP:10136"/>
        <dbReference type="Rhea" id="RHEA-COMP:20101"/>
        <dbReference type="ChEBI" id="CHEBI:15378"/>
        <dbReference type="ChEBI" id="CHEBI:30616"/>
        <dbReference type="ChEBI" id="CHEBI:46858"/>
        <dbReference type="ChEBI" id="CHEBI:61978"/>
        <dbReference type="ChEBI" id="CHEBI:456216"/>
        <dbReference type="EC" id="2.7.10.2"/>
    </reaction>
</comment>
<dbReference type="Pfam" id="PF13614">
    <property type="entry name" value="AAA_31"/>
    <property type="match status" value="1"/>
</dbReference>
<evidence type="ECO:0000256" key="17">
    <source>
        <dbReference type="SAM" id="Phobius"/>
    </source>
</evidence>
<feature type="transmembrane region" description="Helical" evidence="17">
    <location>
        <begin position="182"/>
        <end position="199"/>
    </location>
</feature>
<comment type="similarity">
    <text evidence="2">Belongs to the CpsC/CapA family.</text>
</comment>
<dbReference type="GO" id="GO:0004715">
    <property type="term" value="F:non-membrane spanning protein tyrosine kinase activity"/>
    <property type="evidence" value="ECO:0007669"/>
    <property type="project" value="UniProtKB-EC"/>
</dbReference>
<keyword evidence="8 20" id="KW-0808">Transferase</keyword>
<gene>
    <name evidence="20" type="ORF">QJ036_03630</name>
</gene>
<dbReference type="InterPro" id="IPR050445">
    <property type="entry name" value="Bact_polysacc_biosynth/exp"/>
</dbReference>
<evidence type="ECO:0000256" key="1">
    <source>
        <dbReference type="ARBA" id="ARBA00004429"/>
    </source>
</evidence>
<comment type="similarity">
    <text evidence="4">Belongs to the etk/wzc family.</text>
</comment>
<keyword evidence="21" id="KW-1185">Reference proteome</keyword>
<evidence type="ECO:0000256" key="11">
    <source>
        <dbReference type="ARBA" id="ARBA00022777"/>
    </source>
</evidence>
<proteinExistence type="inferred from homology"/>
<evidence type="ECO:0000256" key="7">
    <source>
        <dbReference type="ARBA" id="ARBA00022519"/>
    </source>
</evidence>
<name>A0AAP4BA96_9FIRM</name>
<dbReference type="InterPro" id="IPR003856">
    <property type="entry name" value="LPS_length_determ_N"/>
</dbReference>
<keyword evidence="7" id="KW-0997">Cell inner membrane</keyword>
<feature type="domain" description="AAA" evidence="19">
    <location>
        <begin position="285"/>
        <end position="408"/>
    </location>
</feature>
<evidence type="ECO:0000259" key="19">
    <source>
        <dbReference type="Pfam" id="PF13614"/>
    </source>
</evidence>
<sequence length="467" mass="52435">MDNKTDKGILGRLDPISIIKDVLREWWVILLMAVSVSLFVNVWANKTYRPEYTTSSTFVVTAKGTNSSIYQNLSYTKELAERFSQVLESNVLKKKVAEELEIDSFTATTSASVLPETNLMELKVTADSALDAYRIMNSIMNNYNTVSDYVIENVILEVIQSPSIPTGPSNPLNVKGIMKKSALITAALFILYFVFFSYMRDTVKNEREVSEKIDARRLGTVYHERKIKSLRQVKKARSVSLLIKNPVLSFRFVESNRMTASRIRSQMDKKKVKVLLVTSVTENEGKSTVAANLALSLAQENKRVLLIDCDFRKPAQYKIFDLAKNEAVNLPEVLKNHSGLTNLIKKQKDSSLYTIFNSKASDSMEGLIENGTLKNILDFCRQKMDYVIMDTSPLSLVADTEELAEFADASVLVVRQDMVLAKDINDAVDILNQTRGRVIGCVFNDVMTGIIKDTGNYGYGGHYGKRA</sequence>
<dbReference type="PANTHER" id="PTHR32309">
    <property type="entry name" value="TYROSINE-PROTEIN KINASE"/>
    <property type="match status" value="1"/>
</dbReference>
<keyword evidence="12" id="KW-0067">ATP-binding</keyword>
<keyword evidence="11" id="KW-0418">Kinase</keyword>
<dbReference type="EC" id="2.7.10.2" evidence="5"/>
<protein>
    <recommendedName>
        <fullName evidence="5">non-specific protein-tyrosine kinase</fullName>
        <ecNumber evidence="5">2.7.10.2</ecNumber>
    </recommendedName>
</protein>
<evidence type="ECO:0000256" key="10">
    <source>
        <dbReference type="ARBA" id="ARBA00022741"/>
    </source>
</evidence>
<accession>A0AAP4BA96</accession>
<evidence type="ECO:0000256" key="12">
    <source>
        <dbReference type="ARBA" id="ARBA00022840"/>
    </source>
</evidence>
<keyword evidence="14 17" id="KW-0472">Membrane</keyword>